<dbReference type="Gene3D" id="3.30.530.20">
    <property type="match status" value="1"/>
</dbReference>
<dbReference type="AlphaFoldDB" id="A0A8T0JUM2"/>
<gene>
    <name evidence="2" type="ORF">HKW66_Vig0150130</name>
</gene>
<reference evidence="2 3" key="1">
    <citation type="submission" date="2020-05" db="EMBL/GenBank/DDBJ databases">
        <title>Vigna angularis (adzuki bean) Var. LongXiaoDou No. 4 denovo assembly.</title>
        <authorList>
            <person name="Xiang H."/>
        </authorList>
    </citation>
    <scope>NUCLEOTIDE SEQUENCE [LARGE SCALE GENOMIC DNA]</scope>
    <source>
        <tissue evidence="2">Leaf</tissue>
    </source>
</reference>
<dbReference type="GO" id="GO:0008289">
    <property type="term" value="F:lipid binding"/>
    <property type="evidence" value="ECO:0007669"/>
    <property type="project" value="InterPro"/>
</dbReference>
<dbReference type="SUPFAM" id="SSF55961">
    <property type="entry name" value="Bet v1-like"/>
    <property type="match status" value="1"/>
</dbReference>
<keyword evidence="2" id="KW-0238">DNA-binding</keyword>
<sequence length="212" mass="23565">MLPPDQFQQGIFPIIGSSSAVALGNPLNQVIGGSSSHDPNLALHMMDGGHNLFANEGIGKTLMAKVAATAMDELVRPLRINEPFWIKSSSQDGKLCLLLENYQKMFPRTKHFKGPREFQFLRFCQQIEEGLVIADVSFDSFQQKPSIFQSWRHPSGCLIQELPNGCSMVIHSNGRKHAAPNKCQLGLAHDVDGGVIQVMNMVAESMKTLWWF</sequence>
<dbReference type="GO" id="GO:0003677">
    <property type="term" value="F:DNA binding"/>
    <property type="evidence" value="ECO:0007669"/>
    <property type="project" value="UniProtKB-KW"/>
</dbReference>
<evidence type="ECO:0000313" key="3">
    <source>
        <dbReference type="Proteomes" id="UP000743370"/>
    </source>
</evidence>
<organism evidence="2 3">
    <name type="scientific">Phaseolus angularis</name>
    <name type="common">Azuki bean</name>
    <name type="synonym">Vigna angularis</name>
    <dbReference type="NCBI Taxonomy" id="3914"/>
    <lineage>
        <taxon>Eukaryota</taxon>
        <taxon>Viridiplantae</taxon>
        <taxon>Streptophyta</taxon>
        <taxon>Embryophyta</taxon>
        <taxon>Tracheophyta</taxon>
        <taxon>Spermatophyta</taxon>
        <taxon>Magnoliopsida</taxon>
        <taxon>eudicotyledons</taxon>
        <taxon>Gunneridae</taxon>
        <taxon>Pentapetalae</taxon>
        <taxon>rosids</taxon>
        <taxon>fabids</taxon>
        <taxon>Fabales</taxon>
        <taxon>Fabaceae</taxon>
        <taxon>Papilionoideae</taxon>
        <taxon>50 kb inversion clade</taxon>
        <taxon>NPAAA clade</taxon>
        <taxon>indigoferoid/millettioid clade</taxon>
        <taxon>Phaseoleae</taxon>
        <taxon>Vigna</taxon>
    </lineage>
</organism>
<evidence type="ECO:0000313" key="2">
    <source>
        <dbReference type="EMBL" id="KAG2384224.1"/>
    </source>
</evidence>
<comment type="caution">
    <text evidence="2">The sequence shown here is derived from an EMBL/GenBank/DDBJ whole genome shotgun (WGS) entry which is preliminary data.</text>
</comment>
<dbReference type="Pfam" id="PF01852">
    <property type="entry name" value="START"/>
    <property type="match status" value="1"/>
</dbReference>
<dbReference type="PANTHER" id="PTHR45654:SF9">
    <property type="entry name" value="HOMEOBOX-LEUCINE ZIPPER PROTEIN HDG10-RELATED"/>
    <property type="match status" value="1"/>
</dbReference>
<dbReference type="InterPro" id="IPR042160">
    <property type="entry name" value="HD-Zip_IV"/>
</dbReference>
<accession>A0A8T0JUM2</accession>
<dbReference type="PANTHER" id="PTHR45654">
    <property type="entry name" value="HOMEOBOX-LEUCINE ZIPPER PROTEIN MERISTEM L1"/>
    <property type="match status" value="1"/>
</dbReference>
<protein>
    <submittedName>
        <fullName evidence="2">Homeobox-leucine zipper protein</fullName>
    </submittedName>
</protein>
<evidence type="ECO:0000259" key="1">
    <source>
        <dbReference type="Pfam" id="PF01852"/>
    </source>
</evidence>
<keyword evidence="2" id="KW-0371">Homeobox</keyword>
<dbReference type="EMBL" id="JABFOF010000008">
    <property type="protein sequence ID" value="KAG2384224.1"/>
    <property type="molecule type" value="Genomic_DNA"/>
</dbReference>
<proteinExistence type="predicted"/>
<name>A0A8T0JUM2_PHAAN</name>
<dbReference type="Proteomes" id="UP000743370">
    <property type="component" value="Unassembled WGS sequence"/>
</dbReference>
<feature type="domain" description="START" evidence="1">
    <location>
        <begin position="114"/>
        <end position="170"/>
    </location>
</feature>
<dbReference type="InterPro" id="IPR023393">
    <property type="entry name" value="START-like_dom_sf"/>
</dbReference>
<dbReference type="InterPro" id="IPR002913">
    <property type="entry name" value="START_lipid-bd_dom"/>
</dbReference>